<comment type="caution">
    <text evidence="1">The sequence shown here is derived from an EMBL/GenBank/DDBJ whole genome shotgun (WGS) entry which is preliminary data.</text>
</comment>
<dbReference type="EMBL" id="JAFBFH010000001">
    <property type="protein sequence ID" value="MBM7713286.1"/>
    <property type="molecule type" value="Genomic_DNA"/>
</dbReference>
<dbReference type="Proteomes" id="UP000823485">
    <property type="component" value="Unassembled WGS sequence"/>
</dbReference>
<gene>
    <name evidence="1" type="ORF">JOC94_000252</name>
</gene>
<evidence type="ECO:0000313" key="1">
    <source>
        <dbReference type="EMBL" id="MBM7713286.1"/>
    </source>
</evidence>
<protein>
    <submittedName>
        <fullName evidence="1">Uncharacterized protein</fullName>
    </submittedName>
</protein>
<accession>A0ABS2R0W6</accession>
<reference evidence="1 2" key="1">
    <citation type="submission" date="2021-01" db="EMBL/GenBank/DDBJ databases">
        <title>Genomic Encyclopedia of Type Strains, Phase IV (KMG-IV): sequencing the most valuable type-strain genomes for metagenomic binning, comparative biology and taxonomic classification.</title>
        <authorList>
            <person name="Goeker M."/>
        </authorList>
    </citation>
    <scope>NUCLEOTIDE SEQUENCE [LARGE SCALE GENOMIC DNA]</scope>
    <source>
        <strain evidence="1 2">DSM 105453</strain>
    </source>
</reference>
<dbReference type="RefSeq" id="WP_236016929.1">
    <property type="nucleotide sequence ID" value="NZ_JAFBFH010000001.1"/>
</dbReference>
<proteinExistence type="predicted"/>
<evidence type="ECO:0000313" key="2">
    <source>
        <dbReference type="Proteomes" id="UP000823485"/>
    </source>
</evidence>
<organism evidence="1 2">
    <name type="scientific">Siminovitchia thermophila</name>
    <dbReference type="NCBI Taxonomy" id="1245522"/>
    <lineage>
        <taxon>Bacteria</taxon>
        <taxon>Bacillati</taxon>
        <taxon>Bacillota</taxon>
        <taxon>Bacilli</taxon>
        <taxon>Bacillales</taxon>
        <taxon>Bacillaceae</taxon>
        <taxon>Siminovitchia</taxon>
    </lineage>
</organism>
<keyword evidence="2" id="KW-1185">Reference proteome</keyword>
<sequence>MLSISRKDLYDEVWSVGMTKAAKKLDIPYHNLKKACVDYGIPLPTQSYWSQLYMGNEKPPQPKLPNAEDSVVITIKKAKKHQVKLAPKKIVKSTKEKQELPPLKTNHGKLLEQEKSYFSYFKQDEDRLIDIYNNLKINKTLSSKPHKAIIGYRKKNQSYREDRLRIKSASGEIFPEVLPFIDSLFKALERADAKIVPKYEETEIILKDKYTITLNFKLPCRKINLSPEDERYSTYHTFEYETKGTINVEVGYKLYWRNWGRSEKNINQTKRMSTEDLLRKVFVYIFSLPEIIDEREKEYIIQEKQRLKEEEERLILQEKRDNEYTKTQQLINNSLNYFYSKLVQEYVTAEMEEDSEEYRWAIEKANWIRDSEKHPDKLLTENEKEKLFNKKSNHMNRW</sequence>
<name>A0ABS2R0W6_9BACI</name>